<feature type="transmembrane region" description="Helical" evidence="1">
    <location>
        <begin position="338"/>
        <end position="363"/>
    </location>
</feature>
<reference evidence="2" key="1">
    <citation type="submission" date="2024-08" db="EMBL/GenBank/DDBJ databases">
        <authorList>
            <person name="Chaddad Z."/>
            <person name="Lamrabet M."/>
            <person name="Bouhnik O."/>
            <person name="Alami S."/>
            <person name="Wipf D."/>
            <person name="Courty P.E."/>
            <person name="Missbah El Idrissi M."/>
        </authorList>
    </citation>
    <scope>NUCLEOTIDE SEQUENCE</scope>
    <source>
        <strain evidence="2">LLZ17</strain>
    </source>
</reference>
<evidence type="ECO:0000256" key="1">
    <source>
        <dbReference type="SAM" id="Phobius"/>
    </source>
</evidence>
<feature type="transmembrane region" description="Helical" evidence="1">
    <location>
        <begin position="290"/>
        <end position="318"/>
    </location>
</feature>
<feature type="transmembrane region" description="Helical" evidence="1">
    <location>
        <begin position="97"/>
        <end position="115"/>
    </location>
</feature>
<evidence type="ECO:0008006" key="3">
    <source>
        <dbReference type="Google" id="ProtNLM"/>
    </source>
</evidence>
<accession>A0AB39XKV3</accession>
<feature type="transmembrane region" description="Helical" evidence="1">
    <location>
        <begin position="182"/>
        <end position="202"/>
    </location>
</feature>
<keyword evidence="1" id="KW-0472">Membrane</keyword>
<feature type="transmembrane region" description="Helical" evidence="1">
    <location>
        <begin position="214"/>
        <end position="234"/>
    </location>
</feature>
<name>A0AB39XKV3_9BRAD</name>
<keyword evidence="1" id="KW-0812">Transmembrane</keyword>
<protein>
    <recommendedName>
        <fullName evidence="3">Glycosyltransferase RgtA/B/C/D-like domain-containing protein</fullName>
    </recommendedName>
</protein>
<organism evidence="2">
    <name type="scientific">Bradyrhizobium sp. LLZ17</name>
    <dbReference type="NCBI Taxonomy" id="3239388"/>
    <lineage>
        <taxon>Bacteria</taxon>
        <taxon>Pseudomonadati</taxon>
        <taxon>Pseudomonadota</taxon>
        <taxon>Alphaproteobacteria</taxon>
        <taxon>Hyphomicrobiales</taxon>
        <taxon>Nitrobacteraceae</taxon>
        <taxon>Bradyrhizobium</taxon>
    </lineage>
</organism>
<dbReference type="EMBL" id="CP165734">
    <property type="protein sequence ID" value="XDV56992.1"/>
    <property type="molecule type" value="Genomic_DNA"/>
</dbReference>
<keyword evidence="1" id="KW-1133">Transmembrane helix</keyword>
<dbReference type="AlphaFoldDB" id="A0AB39XKV3"/>
<sequence>MTIAASVPVARRQRNLAPLCVAAAAYLLLLVNGDSLLHDPDTLWQIKVGQWILDHRAVPWTDFYSLTHQGEVWLSTSWLSQVLFATIYWSWGWAGPVVLTAAAIALAMGLLLAFLQRHLELPYALLFCLLAMTLAAPHLLARPHVLALPVMVGWSGALMAAADRGRAPSFLLLPLMALWANLHGGFVLGLALTGAIGLESLWRAAPSRRLALAWRWTAFGLAALVASCCTPYGVDTLLGAVRILSLGKSFSIIAEWRPADFSSFSPFAGALLGLLGLGLWRGLSLSPPRVLLILGATWMALAHVRSIETFGVLVPLGLAQPLSQWIRSASDTPRGMRMAPGVPSALAAVAIVLATASATVTFAGRHTFQFSIVQTPVAAVDVLAERKAARIFNSYGFGGYLIVRDFRPFVDGRSELYGEKFLMGYFAAEDGRDVSGLLRMLDDNRIDATLLTTDSPAAQILDNIKGWKRIYADNVAVIHVRDNAGGATAATSK</sequence>
<dbReference type="RefSeq" id="WP_369721432.1">
    <property type="nucleotide sequence ID" value="NZ_CP165734.1"/>
</dbReference>
<feature type="transmembrane region" description="Helical" evidence="1">
    <location>
        <begin position="264"/>
        <end position="283"/>
    </location>
</feature>
<proteinExistence type="predicted"/>
<feature type="transmembrane region" description="Helical" evidence="1">
    <location>
        <begin position="121"/>
        <end position="140"/>
    </location>
</feature>
<evidence type="ECO:0000313" key="2">
    <source>
        <dbReference type="EMBL" id="XDV56992.1"/>
    </source>
</evidence>
<gene>
    <name evidence="2" type="ORF">AB8Z38_31135</name>
</gene>